<dbReference type="InterPro" id="IPR036179">
    <property type="entry name" value="Ig-like_dom_sf"/>
</dbReference>
<keyword evidence="4" id="KW-0393">Immunoglobulin domain</keyword>
<keyword evidence="3" id="KW-0325">Glycoprotein</keyword>
<dbReference type="AlphaFoldDB" id="A0A852CB82"/>
<dbReference type="InterPro" id="IPR013783">
    <property type="entry name" value="Ig-like_fold"/>
</dbReference>
<feature type="transmembrane region" description="Helical" evidence="5">
    <location>
        <begin position="124"/>
        <end position="148"/>
    </location>
</feature>
<reference evidence="7" key="1">
    <citation type="submission" date="2019-09" db="EMBL/GenBank/DDBJ databases">
        <title>Bird 10,000 Genomes (B10K) Project - Family phase.</title>
        <authorList>
            <person name="Zhang G."/>
        </authorList>
    </citation>
    <scope>NUCLEOTIDE SEQUENCE</scope>
    <source>
        <strain evidence="7">B10K-DU-001-30</strain>
        <tissue evidence="7">Muscle</tissue>
    </source>
</reference>
<dbReference type="PROSITE" id="PS50835">
    <property type="entry name" value="IG_LIKE"/>
    <property type="match status" value="1"/>
</dbReference>
<comment type="caution">
    <text evidence="7">The sequence shown here is derived from an EMBL/GenBank/DDBJ whole genome shotgun (WGS) entry which is preliminary data.</text>
</comment>
<dbReference type="SUPFAM" id="SSF48726">
    <property type="entry name" value="Immunoglobulin"/>
    <property type="match status" value="1"/>
</dbReference>
<keyword evidence="5" id="KW-1133">Transmembrane helix</keyword>
<dbReference type="PANTHER" id="PTHR19971">
    <property type="entry name" value="SIGNAL-REGULATORY PROTEIN BETA"/>
    <property type="match status" value="1"/>
</dbReference>
<keyword evidence="2" id="KW-1015">Disulfide bond</keyword>
<feature type="non-terminal residue" evidence="7">
    <location>
        <position position="231"/>
    </location>
</feature>
<organism evidence="7 8">
    <name type="scientific">Ramphastos sulfuratus</name>
    <dbReference type="NCBI Taxonomy" id="322582"/>
    <lineage>
        <taxon>Eukaryota</taxon>
        <taxon>Metazoa</taxon>
        <taxon>Chordata</taxon>
        <taxon>Craniata</taxon>
        <taxon>Vertebrata</taxon>
        <taxon>Euteleostomi</taxon>
        <taxon>Archelosauria</taxon>
        <taxon>Archosauria</taxon>
        <taxon>Dinosauria</taxon>
        <taxon>Saurischia</taxon>
        <taxon>Theropoda</taxon>
        <taxon>Coelurosauria</taxon>
        <taxon>Aves</taxon>
        <taxon>Neognathae</taxon>
        <taxon>Neoaves</taxon>
        <taxon>Telluraves</taxon>
        <taxon>Coraciimorphae</taxon>
        <taxon>Piciformes</taxon>
        <taxon>Ramphastidae</taxon>
        <taxon>Ramphastos</taxon>
    </lineage>
</organism>
<evidence type="ECO:0000313" key="8">
    <source>
        <dbReference type="Proteomes" id="UP000611227"/>
    </source>
</evidence>
<feature type="non-terminal residue" evidence="7">
    <location>
        <position position="1"/>
    </location>
</feature>
<evidence type="ECO:0000259" key="6">
    <source>
        <dbReference type="PROSITE" id="PS50835"/>
    </source>
</evidence>
<accession>A0A852CB82</accession>
<dbReference type="Gene3D" id="2.60.40.10">
    <property type="entry name" value="Immunoglobulins"/>
    <property type="match status" value="1"/>
</dbReference>
<name>A0A852CB82_9PICI</name>
<dbReference type="InterPro" id="IPR051755">
    <property type="entry name" value="Ig-like_CS_Receptor"/>
</dbReference>
<evidence type="ECO:0000256" key="2">
    <source>
        <dbReference type="ARBA" id="ARBA00023157"/>
    </source>
</evidence>
<protein>
    <submittedName>
        <fullName evidence="7">SHPS1 phosphatase</fullName>
    </submittedName>
</protein>
<dbReference type="InterPro" id="IPR013106">
    <property type="entry name" value="Ig_V-set"/>
</dbReference>
<dbReference type="Pfam" id="PF07686">
    <property type="entry name" value="V-set"/>
    <property type="match status" value="1"/>
</dbReference>
<dbReference type="Proteomes" id="UP000611227">
    <property type="component" value="Unassembled WGS sequence"/>
</dbReference>
<dbReference type="SMART" id="SM00408">
    <property type="entry name" value="IGc2"/>
    <property type="match status" value="1"/>
</dbReference>
<dbReference type="SMART" id="SM00406">
    <property type="entry name" value="IGv"/>
    <property type="match status" value="1"/>
</dbReference>
<keyword evidence="5" id="KW-0812">Transmembrane</keyword>
<keyword evidence="5" id="KW-0472">Membrane</keyword>
<dbReference type="InterPro" id="IPR007110">
    <property type="entry name" value="Ig-like_dom"/>
</dbReference>
<dbReference type="EMBL" id="WBNM01026446">
    <property type="protein sequence ID" value="NXP77317.1"/>
    <property type="molecule type" value="Genomic_DNA"/>
</dbReference>
<dbReference type="FunFam" id="2.60.40.10:FF:000295">
    <property type="entry name" value="Tyrosine-protein phosphatase non-receptor type substrate 1"/>
    <property type="match status" value="1"/>
</dbReference>
<evidence type="ECO:0000256" key="1">
    <source>
        <dbReference type="ARBA" id="ARBA00022729"/>
    </source>
</evidence>
<feature type="domain" description="Ig-like" evidence="6">
    <location>
        <begin position="22"/>
        <end position="91"/>
    </location>
</feature>
<evidence type="ECO:0000256" key="3">
    <source>
        <dbReference type="ARBA" id="ARBA00023180"/>
    </source>
</evidence>
<keyword evidence="1" id="KW-0732">Signal</keyword>
<dbReference type="SMART" id="SM00409">
    <property type="entry name" value="IG"/>
    <property type="match status" value="1"/>
</dbReference>
<dbReference type="InterPro" id="IPR003599">
    <property type="entry name" value="Ig_sub"/>
</dbReference>
<gene>
    <name evidence="7" type="primary">Sirpa_1</name>
    <name evidence="7" type="ORF">RAMSUL_R04863</name>
</gene>
<evidence type="ECO:0000256" key="5">
    <source>
        <dbReference type="SAM" id="Phobius"/>
    </source>
</evidence>
<proteinExistence type="predicted"/>
<evidence type="ECO:0000256" key="4">
    <source>
        <dbReference type="ARBA" id="ARBA00023319"/>
    </source>
</evidence>
<sequence length="231" mass="25482">GAQKKWSFRLQQPQEQLWVALGQILTLTCTTSGDAPPGPVKWLKGWGSENQTIYDQTSPSPRVTRLVNGSNTDFSIHIRDVQPEDAGTYYCVKFRRSVGRGIEIFQHGKGTVVSVHDTTMVPGIVAAAVVPFLLVLLLFGLLVALCMYRRKRRKEAGSQRLSRACCAETPSTTRLVPTTSALHWCPVPLQHSKEDTTIHYADLQPLPTAPWHGRSPGTTCSEYASVRVAAK</sequence>
<keyword evidence="8" id="KW-1185">Reference proteome</keyword>
<evidence type="ECO:0000313" key="7">
    <source>
        <dbReference type="EMBL" id="NXP77317.1"/>
    </source>
</evidence>
<dbReference type="InterPro" id="IPR003598">
    <property type="entry name" value="Ig_sub2"/>
</dbReference>